<dbReference type="Gene3D" id="3.40.720.10">
    <property type="entry name" value="Alkaline Phosphatase, subunit A"/>
    <property type="match status" value="1"/>
</dbReference>
<reference evidence="2 3" key="1">
    <citation type="submission" date="2020-07" db="EMBL/GenBank/DDBJ databases">
        <title>Halosimplex pelagicum sp. nov. and Halosimplex rubrum sp. nov., isolated from salted brown alga Laminaria, and emended description of the genus Halosimplex.</title>
        <authorList>
            <person name="Cui H."/>
        </authorList>
    </citation>
    <scope>NUCLEOTIDE SEQUENCE [LARGE SCALE GENOMIC DNA]</scope>
    <source>
        <strain evidence="2 3">R27</strain>
    </source>
</reference>
<feature type="compositionally biased region" description="Basic and acidic residues" evidence="1">
    <location>
        <begin position="287"/>
        <end position="307"/>
    </location>
</feature>
<accession>A0A7D5P9D0</accession>
<feature type="region of interest" description="Disordered" evidence="1">
    <location>
        <begin position="287"/>
        <end position="314"/>
    </location>
</feature>
<dbReference type="RefSeq" id="WP_179910833.1">
    <property type="nucleotide sequence ID" value="NZ_CP058910.1"/>
</dbReference>
<dbReference type="SUPFAM" id="SSF53649">
    <property type="entry name" value="Alkaline phosphatase-like"/>
    <property type="match status" value="1"/>
</dbReference>
<evidence type="ECO:0008006" key="4">
    <source>
        <dbReference type="Google" id="ProtNLM"/>
    </source>
</evidence>
<evidence type="ECO:0000313" key="3">
    <source>
        <dbReference type="Proteomes" id="UP000509667"/>
    </source>
</evidence>
<name>A0A7D5P9D0_9EURY</name>
<dbReference type="GeneID" id="56077416"/>
<evidence type="ECO:0000313" key="2">
    <source>
        <dbReference type="EMBL" id="QLH76899.1"/>
    </source>
</evidence>
<protein>
    <recommendedName>
        <fullName evidence="4">Sulfatase-like hydrolase/transferase</fullName>
    </recommendedName>
</protein>
<dbReference type="InterPro" id="IPR017850">
    <property type="entry name" value="Alkaline_phosphatase_core_sf"/>
</dbReference>
<organism evidence="2 3">
    <name type="scientific">Halosimplex rubrum</name>
    <dbReference type="NCBI Taxonomy" id="869889"/>
    <lineage>
        <taxon>Archaea</taxon>
        <taxon>Methanobacteriati</taxon>
        <taxon>Methanobacteriota</taxon>
        <taxon>Stenosarchaea group</taxon>
        <taxon>Halobacteria</taxon>
        <taxon>Halobacteriales</taxon>
        <taxon>Haloarculaceae</taxon>
        <taxon>Halosimplex</taxon>
    </lineage>
</organism>
<proteinExistence type="predicted"/>
<dbReference type="Proteomes" id="UP000509667">
    <property type="component" value="Chromosome"/>
</dbReference>
<gene>
    <name evidence="2" type="ORF">HZS55_06095</name>
</gene>
<dbReference type="EMBL" id="CP058910">
    <property type="protein sequence ID" value="QLH76899.1"/>
    <property type="molecule type" value="Genomic_DNA"/>
</dbReference>
<keyword evidence="3" id="KW-1185">Reference proteome</keyword>
<dbReference type="KEGG" id="hrr:HZS55_06095"/>
<sequence length="314" mass="36118">MTAKITNHFKRILHNPSAAIGYSQHVCTNINGKVNQKFSNEPDRPIPEADWDTLFILDGCRYDIFKEEILMEGDLELRKTLASTSKTYFQRNYANNQFEDIVYVSANPFSSKIAEHSFHKHIPIYEEWDEDLETVHPQTVSEAVRKAHDKYPNKRIVGHYMQPHYPFIGAQGQEIDHRGYAKDSNWESFATLSIWKQLQFGVTPISRNEVLEAYRENLRIVLDDVSQLVDDLTGKIVMTADHGNLIGNRQNILPVRGYGHPAGLDLPGIRHVPWFILPHSTRRKIVAEKNENKGPKQDSRSGVEDQLRALGYRQ</sequence>
<dbReference type="OrthoDB" id="100846at2157"/>
<evidence type="ECO:0000256" key="1">
    <source>
        <dbReference type="SAM" id="MobiDB-lite"/>
    </source>
</evidence>
<dbReference type="AlphaFoldDB" id="A0A7D5P9D0"/>